<sequence>NERVAQKQTTQVWTENVWDKYKDTTNNNGRKTNKHSCHILSSVVENMANAAIVEDCHPLHESVVGLSDLPEKVITTQSGLERRKQNDPLAYISRKLCNERINSTELSYFCPEECDSRNSTVRNCQLKLLHMKDKEDIRFSETSSEPSSSIPSSSSSAKGPSLYKHLSQIHFSEKTRRYEWTTLPLWR</sequence>
<feature type="non-terminal residue" evidence="2">
    <location>
        <position position="187"/>
    </location>
</feature>
<feature type="compositionally biased region" description="Low complexity" evidence="1">
    <location>
        <begin position="140"/>
        <end position="156"/>
    </location>
</feature>
<gene>
    <name evidence="2" type="primary">ORF40225</name>
</gene>
<evidence type="ECO:0000256" key="1">
    <source>
        <dbReference type="SAM" id="MobiDB-lite"/>
    </source>
</evidence>
<feature type="non-terminal residue" evidence="2">
    <location>
        <position position="1"/>
    </location>
</feature>
<accession>A0A0B6YWM3</accession>
<dbReference type="AlphaFoldDB" id="A0A0B6YWM3"/>
<organism evidence="2">
    <name type="scientific">Arion vulgaris</name>
    <dbReference type="NCBI Taxonomy" id="1028688"/>
    <lineage>
        <taxon>Eukaryota</taxon>
        <taxon>Metazoa</taxon>
        <taxon>Spiralia</taxon>
        <taxon>Lophotrochozoa</taxon>
        <taxon>Mollusca</taxon>
        <taxon>Gastropoda</taxon>
        <taxon>Heterobranchia</taxon>
        <taxon>Euthyneura</taxon>
        <taxon>Panpulmonata</taxon>
        <taxon>Eupulmonata</taxon>
        <taxon>Stylommatophora</taxon>
        <taxon>Helicina</taxon>
        <taxon>Arionoidea</taxon>
        <taxon>Arionidae</taxon>
        <taxon>Arion</taxon>
    </lineage>
</organism>
<feature type="region of interest" description="Disordered" evidence="1">
    <location>
        <begin position="137"/>
        <end position="161"/>
    </location>
</feature>
<reference evidence="2" key="1">
    <citation type="submission" date="2014-12" db="EMBL/GenBank/DDBJ databases">
        <title>Insight into the proteome of Arion vulgaris.</title>
        <authorList>
            <person name="Aradska J."/>
            <person name="Bulat T."/>
            <person name="Smidak R."/>
            <person name="Sarate P."/>
            <person name="Gangsoo J."/>
            <person name="Sialana F."/>
            <person name="Bilban M."/>
            <person name="Lubec G."/>
        </authorList>
    </citation>
    <scope>NUCLEOTIDE SEQUENCE</scope>
    <source>
        <tissue evidence="2">Skin</tissue>
    </source>
</reference>
<proteinExistence type="predicted"/>
<name>A0A0B6YWM3_9EUPU</name>
<evidence type="ECO:0000313" key="2">
    <source>
        <dbReference type="EMBL" id="CEK60724.1"/>
    </source>
</evidence>
<dbReference type="EMBL" id="HACG01013859">
    <property type="protein sequence ID" value="CEK60724.1"/>
    <property type="molecule type" value="Transcribed_RNA"/>
</dbReference>
<protein>
    <submittedName>
        <fullName evidence="2">Uncharacterized protein</fullName>
    </submittedName>
</protein>